<dbReference type="InterPro" id="IPR040283">
    <property type="entry name" value="DDB_G0292058-like"/>
</dbReference>
<feature type="chain" id="PRO_5043863561" description="Protein tweety homolog" evidence="2">
    <location>
        <begin position="30"/>
        <end position="519"/>
    </location>
</feature>
<evidence type="ECO:0000256" key="2">
    <source>
        <dbReference type="SAM" id="SignalP"/>
    </source>
</evidence>
<proteinExistence type="predicted"/>
<feature type="transmembrane region" description="Helical" evidence="1">
    <location>
        <begin position="298"/>
        <end position="323"/>
    </location>
</feature>
<protein>
    <recommendedName>
        <fullName evidence="5">Protein tweety homolog</fullName>
    </recommendedName>
</protein>
<keyword evidence="1" id="KW-0812">Transmembrane</keyword>
<feature type="transmembrane region" description="Helical" evidence="1">
    <location>
        <begin position="448"/>
        <end position="471"/>
    </location>
</feature>
<keyword evidence="1" id="KW-0472">Membrane</keyword>
<evidence type="ECO:0008006" key="5">
    <source>
        <dbReference type="Google" id="ProtNLM"/>
    </source>
</evidence>
<dbReference type="GO" id="GO:0009506">
    <property type="term" value="C:plasmodesma"/>
    <property type="evidence" value="ECO:0007669"/>
    <property type="project" value="TreeGrafter"/>
</dbReference>
<feature type="signal peptide" evidence="2">
    <location>
        <begin position="1"/>
        <end position="29"/>
    </location>
</feature>
<keyword evidence="1" id="KW-1133">Transmembrane helix</keyword>
<dbReference type="EMBL" id="CAMGYJ010000003">
    <property type="protein sequence ID" value="CAI0388997.1"/>
    <property type="molecule type" value="Genomic_DNA"/>
</dbReference>
<accession>A0AAV0HUM6</accession>
<dbReference type="PANTHER" id="PTHR31414">
    <property type="entry name" value="TRANSMEMBRANE PROTEIN DDB_G0292058"/>
    <property type="match status" value="1"/>
</dbReference>
<feature type="transmembrane region" description="Helical" evidence="1">
    <location>
        <begin position="122"/>
        <end position="147"/>
    </location>
</feature>
<feature type="transmembrane region" description="Helical" evidence="1">
    <location>
        <begin position="159"/>
        <end position="181"/>
    </location>
</feature>
<organism evidence="3 4">
    <name type="scientific">Linum tenue</name>
    <dbReference type="NCBI Taxonomy" id="586396"/>
    <lineage>
        <taxon>Eukaryota</taxon>
        <taxon>Viridiplantae</taxon>
        <taxon>Streptophyta</taxon>
        <taxon>Embryophyta</taxon>
        <taxon>Tracheophyta</taxon>
        <taxon>Spermatophyta</taxon>
        <taxon>Magnoliopsida</taxon>
        <taxon>eudicotyledons</taxon>
        <taxon>Gunneridae</taxon>
        <taxon>Pentapetalae</taxon>
        <taxon>rosids</taxon>
        <taxon>fabids</taxon>
        <taxon>Malpighiales</taxon>
        <taxon>Linaceae</taxon>
        <taxon>Linum</taxon>
    </lineage>
</organism>
<dbReference type="PANTHER" id="PTHR31414:SF15">
    <property type="entry name" value="PLASMA MEMBRANE FUSION PROTEIN"/>
    <property type="match status" value="1"/>
</dbReference>
<reference evidence="3" key="1">
    <citation type="submission" date="2022-08" db="EMBL/GenBank/DDBJ databases">
        <authorList>
            <person name="Gutierrez-Valencia J."/>
        </authorList>
    </citation>
    <scope>NUCLEOTIDE SEQUENCE</scope>
</reference>
<evidence type="ECO:0000313" key="4">
    <source>
        <dbReference type="Proteomes" id="UP001154282"/>
    </source>
</evidence>
<dbReference type="AlphaFoldDB" id="A0AAV0HUM6"/>
<feature type="transmembrane region" description="Helical" evidence="1">
    <location>
        <begin position="268"/>
        <end position="286"/>
    </location>
</feature>
<keyword evidence="2" id="KW-0732">Signal</keyword>
<dbReference type="GO" id="GO:0005886">
    <property type="term" value="C:plasma membrane"/>
    <property type="evidence" value="ECO:0007669"/>
    <property type="project" value="TreeGrafter"/>
</dbReference>
<keyword evidence="4" id="KW-1185">Reference proteome</keyword>
<gene>
    <name evidence="3" type="ORF">LITE_LOCUS6052</name>
</gene>
<sequence length="519" mass="57578">MSSRRRNPPLLLLIFLSVSISFLFVSSSAAPEAETTTFHFRAPRFHDFSRAGHGLVAPFGIRRHLADDNSTEVGDGNSTTFVLAGERTRRKDPSDNLEIYTGGFNISNLHYWTSVSATAAPFFLVAGLWFAVFGISLALTCLCYCCCPREPYGYSRTCYAISLIFLVLFTIAAIAGCAVLYTGQGKFIGITSDTLDYVVSQADVTAESLKNVSGYLAAAKSVDVVKIYLPADLRGTLDNLVAKTNSFGNTLSSRTQDNRRKIKDGLNGVRLALVILAAVMLCLAFLGSLSSIFGMTCLLYFLVILGWILVAGTFILCGVFLLLHNNFPPELGPPLNYNQSGPLVPLLCNPFDSDLTDKDCAPGEVGFHNATEAWKSYVCQVSSAGTCTTPGRMTPQLYSHMASAVNVSYGLYRYGPFLTELQDCTFMRRTFTDINTWYCPDLRRYTQWIYVGLVIVSAAVMLSLIFWVIYAGERRHRVYTKQFMIGGGDHNRRLDQWRSKEFYVGVSLSKIKFKKFKIF</sequence>
<evidence type="ECO:0000313" key="3">
    <source>
        <dbReference type="EMBL" id="CAI0388997.1"/>
    </source>
</evidence>
<name>A0AAV0HUM6_9ROSI</name>
<dbReference type="Proteomes" id="UP001154282">
    <property type="component" value="Unassembled WGS sequence"/>
</dbReference>
<comment type="caution">
    <text evidence="3">The sequence shown here is derived from an EMBL/GenBank/DDBJ whole genome shotgun (WGS) entry which is preliminary data.</text>
</comment>
<evidence type="ECO:0000256" key="1">
    <source>
        <dbReference type="SAM" id="Phobius"/>
    </source>
</evidence>